<keyword evidence="2" id="KW-1185">Reference proteome</keyword>
<feature type="non-terminal residue" evidence="1">
    <location>
        <position position="281"/>
    </location>
</feature>
<sequence length="281" mass="31366">MQGLIDLAPPRNNLSSFRNFYALLKRTGFEAIGQCSDNYGALLIPIIMNKLPVEVKQNLTREHGNNNWTLCELRKSISNEINITEAENFTEYGQNMPTASFLTTKLKHRYNNGNAQEQIKTMGILFEIHDPTKCTNVTEYDKRISIVKKKHLCFKCLVSECRSLFRCRDCKKQHHPSLCKKQASTNIAQKNSLRSSSVKEDNAENSVSCHSSSIQSRSNVLLKTAVSPVCSDRQCIESNILFDEGAQRSFITEELAGKPNAKETGIEAINLSAIGGSSNGT</sequence>
<reference evidence="1 2" key="1">
    <citation type="submission" date="2022-12" db="EMBL/GenBank/DDBJ databases">
        <title>Chromosome-level genome of Tegillarca granosa.</title>
        <authorList>
            <person name="Kim J."/>
        </authorList>
    </citation>
    <scope>NUCLEOTIDE SEQUENCE [LARGE SCALE GENOMIC DNA]</scope>
    <source>
        <strain evidence="1">Teg-2019</strain>
        <tissue evidence="1">Adductor muscle</tissue>
    </source>
</reference>
<comment type="caution">
    <text evidence="1">The sequence shown here is derived from an EMBL/GenBank/DDBJ whole genome shotgun (WGS) entry which is preliminary data.</text>
</comment>
<protein>
    <recommendedName>
        <fullName evidence="3">Peptidase aspartic putative domain-containing protein</fullName>
    </recommendedName>
</protein>
<gene>
    <name evidence="1" type="ORF">KUTeg_009614</name>
</gene>
<name>A0ABQ9F6Q5_TEGGR</name>
<dbReference type="Proteomes" id="UP001217089">
    <property type="component" value="Unassembled WGS sequence"/>
</dbReference>
<evidence type="ECO:0000313" key="2">
    <source>
        <dbReference type="Proteomes" id="UP001217089"/>
    </source>
</evidence>
<accession>A0ABQ9F6Q5</accession>
<evidence type="ECO:0008006" key="3">
    <source>
        <dbReference type="Google" id="ProtNLM"/>
    </source>
</evidence>
<evidence type="ECO:0000313" key="1">
    <source>
        <dbReference type="EMBL" id="KAJ8312241.1"/>
    </source>
</evidence>
<proteinExistence type="predicted"/>
<organism evidence="1 2">
    <name type="scientific">Tegillarca granosa</name>
    <name type="common">Malaysian cockle</name>
    <name type="synonym">Anadara granosa</name>
    <dbReference type="NCBI Taxonomy" id="220873"/>
    <lineage>
        <taxon>Eukaryota</taxon>
        <taxon>Metazoa</taxon>
        <taxon>Spiralia</taxon>
        <taxon>Lophotrochozoa</taxon>
        <taxon>Mollusca</taxon>
        <taxon>Bivalvia</taxon>
        <taxon>Autobranchia</taxon>
        <taxon>Pteriomorphia</taxon>
        <taxon>Arcoida</taxon>
        <taxon>Arcoidea</taxon>
        <taxon>Arcidae</taxon>
        <taxon>Tegillarca</taxon>
    </lineage>
</organism>
<dbReference type="EMBL" id="JARBDR010000440">
    <property type="protein sequence ID" value="KAJ8312241.1"/>
    <property type="molecule type" value="Genomic_DNA"/>
</dbReference>